<sequence>MNGLWKLKRLMIFKKYLGTSSKVQLSHMMFTLVAFPWLKWPRCWKFTALLAGPLHSMPNTKSHCAMTDMSQLSFEIAVPGKWDVWQANHVYQSIVPPGLERTLRAVRNISLFIFA</sequence>
<evidence type="ECO:0000313" key="2">
    <source>
        <dbReference type="Proteomes" id="UP000324222"/>
    </source>
</evidence>
<dbReference type="Proteomes" id="UP000324222">
    <property type="component" value="Unassembled WGS sequence"/>
</dbReference>
<reference evidence="1 2" key="1">
    <citation type="submission" date="2019-05" db="EMBL/GenBank/DDBJ databases">
        <title>Another draft genome of Portunus trituberculatus and its Hox gene families provides insights of decapod evolution.</title>
        <authorList>
            <person name="Jeong J.-H."/>
            <person name="Song I."/>
            <person name="Kim S."/>
            <person name="Choi T."/>
            <person name="Kim D."/>
            <person name="Ryu S."/>
            <person name="Kim W."/>
        </authorList>
    </citation>
    <scope>NUCLEOTIDE SEQUENCE [LARGE SCALE GENOMIC DNA]</scope>
    <source>
        <tissue evidence="1">Muscle</tissue>
    </source>
</reference>
<dbReference type="EMBL" id="VSRR010005226">
    <property type="protein sequence ID" value="MPC41894.1"/>
    <property type="molecule type" value="Genomic_DNA"/>
</dbReference>
<proteinExistence type="predicted"/>
<evidence type="ECO:0000313" key="1">
    <source>
        <dbReference type="EMBL" id="MPC41894.1"/>
    </source>
</evidence>
<accession>A0A5B7FBN1</accession>
<comment type="caution">
    <text evidence="1">The sequence shown here is derived from an EMBL/GenBank/DDBJ whole genome shotgun (WGS) entry which is preliminary data.</text>
</comment>
<name>A0A5B7FBN1_PORTR</name>
<dbReference type="AlphaFoldDB" id="A0A5B7FBN1"/>
<gene>
    <name evidence="1" type="ORF">E2C01_035502</name>
</gene>
<protein>
    <submittedName>
        <fullName evidence="1">Uncharacterized protein</fullName>
    </submittedName>
</protein>
<keyword evidence="2" id="KW-1185">Reference proteome</keyword>
<organism evidence="1 2">
    <name type="scientific">Portunus trituberculatus</name>
    <name type="common">Swimming crab</name>
    <name type="synonym">Neptunus trituberculatus</name>
    <dbReference type="NCBI Taxonomy" id="210409"/>
    <lineage>
        <taxon>Eukaryota</taxon>
        <taxon>Metazoa</taxon>
        <taxon>Ecdysozoa</taxon>
        <taxon>Arthropoda</taxon>
        <taxon>Crustacea</taxon>
        <taxon>Multicrustacea</taxon>
        <taxon>Malacostraca</taxon>
        <taxon>Eumalacostraca</taxon>
        <taxon>Eucarida</taxon>
        <taxon>Decapoda</taxon>
        <taxon>Pleocyemata</taxon>
        <taxon>Brachyura</taxon>
        <taxon>Eubrachyura</taxon>
        <taxon>Portunoidea</taxon>
        <taxon>Portunidae</taxon>
        <taxon>Portuninae</taxon>
        <taxon>Portunus</taxon>
    </lineage>
</organism>